<dbReference type="Gene3D" id="3.30.70.260">
    <property type="match status" value="1"/>
</dbReference>
<dbReference type="AlphaFoldDB" id="A0A9E2KPB0"/>
<reference evidence="10" key="1">
    <citation type="journal article" date="2021" name="PeerJ">
        <title>Extensive microbial diversity within the chicken gut microbiome revealed by metagenomics and culture.</title>
        <authorList>
            <person name="Gilroy R."/>
            <person name="Ravi A."/>
            <person name="Getino M."/>
            <person name="Pursley I."/>
            <person name="Horton D.L."/>
            <person name="Alikhan N.F."/>
            <person name="Baker D."/>
            <person name="Gharbi K."/>
            <person name="Hall N."/>
            <person name="Watson M."/>
            <person name="Adriaenssens E.M."/>
            <person name="Foster-Nyarko E."/>
            <person name="Jarju S."/>
            <person name="Secka A."/>
            <person name="Antonio M."/>
            <person name="Oren A."/>
            <person name="Chaudhuri R.R."/>
            <person name="La Ragione R."/>
            <person name="Hildebrand F."/>
            <person name="Pallen M.J."/>
        </authorList>
    </citation>
    <scope>NUCLEOTIDE SEQUENCE</scope>
    <source>
        <strain evidence="10">687</strain>
    </source>
</reference>
<evidence type="ECO:0000256" key="8">
    <source>
        <dbReference type="RuleBase" id="RU368092"/>
    </source>
</evidence>
<evidence type="ECO:0000259" key="9">
    <source>
        <dbReference type="PROSITE" id="PS51671"/>
    </source>
</evidence>
<comment type="caution">
    <text evidence="10">The sequence shown here is derived from an EMBL/GenBank/DDBJ whole genome shotgun (WGS) entry which is preliminary data.</text>
</comment>
<dbReference type="PROSITE" id="PS51671">
    <property type="entry name" value="ACT"/>
    <property type="match status" value="1"/>
</dbReference>
<evidence type="ECO:0000313" key="11">
    <source>
        <dbReference type="Proteomes" id="UP000824150"/>
    </source>
</evidence>
<dbReference type="GO" id="GO:1990610">
    <property type="term" value="F:acetolactate synthase regulator activity"/>
    <property type="evidence" value="ECO:0007669"/>
    <property type="project" value="UniProtKB-UniRule"/>
</dbReference>
<dbReference type="InterPro" id="IPR002912">
    <property type="entry name" value="ACT_dom"/>
</dbReference>
<evidence type="ECO:0000256" key="7">
    <source>
        <dbReference type="ARBA" id="ARBA00048670"/>
    </source>
</evidence>
<dbReference type="CDD" id="cd04878">
    <property type="entry name" value="ACT_AHAS"/>
    <property type="match status" value="1"/>
</dbReference>
<accession>A0A9E2KPB0</accession>
<dbReference type="GO" id="GO:0009097">
    <property type="term" value="P:isoleucine biosynthetic process"/>
    <property type="evidence" value="ECO:0007669"/>
    <property type="project" value="UniProtKB-UniRule"/>
</dbReference>
<reference evidence="10" key="2">
    <citation type="submission" date="2021-04" db="EMBL/GenBank/DDBJ databases">
        <authorList>
            <person name="Gilroy R."/>
        </authorList>
    </citation>
    <scope>NUCLEOTIDE SEQUENCE</scope>
    <source>
        <strain evidence="10">687</strain>
    </source>
</reference>
<dbReference type="NCBIfam" id="TIGR00119">
    <property type="entry name" value="acolac_sm"/>
    <property type="match status" value="1"/>
</dbReference>
<dbReference type="Proteomes" id="UP000824150">
    <property type="component" value="Unassembled WGS sequence"/>
</dbReference>
<organism evidence="10 11">
    <name type="scientific">Candidatus Anaerobiospirillum merdipullorum</name>
    <dbReference type="NCBI Taxonomy" id="2838450"/>
    <lineage>
        <taxon>Bacteria</taxon>
        <taxon>Pseudomonadati</taxon>
        <taxon>Pseudomonadota</taxon>
        <taxon>Gammaproteobacteria</taxon>
        <taxon>Aeromonadales</taxon>
        <taxon>Succinivibrionaceae</taxon>
        <taxon>Anaerobiospirillum</taxon>
    </lineage>
</organism>
<evidence type="ECO:0000256" key="4">
    <source>
        <dbReference type="ARBA" id="ARBA00011744"/>
    </source>
</evidence>
<comment type="pathway">
    <text evidence="1 8">Amino-acid biosynthesis; L-isoleucine biosynthesis; L-isoleucine from 2-oxobutanoate: step 1/4.</text>
</comment>
<dbReference type="InterPro" id="IPR054480">
    <property type="entry name" value="AHAS_small-like_ACT"/>
</dbReference>
<comment type="similarity">
    <text evidence="3 8">Belongs to the acetolactate synthase small subunit family.</text>
</comment>
<dbReference type="SUPFAM" id="SSF55021">
    <property type="entry name" value="ACT-like"/>
    <property type="match status" value="2"/>
</dbReference>
<comment type="subunit">
    <text evidence="4 8">Dimer of large and small chains.</text>
</comment>
<keyword evidence="5 8" id="KW-0028">Amino-acid biosynthesis</keyword>
<keyword evidence="6 8" id="KW-0100">Branched-chain amino acid biosynthesis</keyword>
<dbReference type="InterPro" id="IPR039557">
    <property type="entry name" value="AHAS_ACT"/>
</dbReference>
<feature type="domain" description="ACT" evidence="9">
    <location>
        <begin position="4"/>
        <end position="78"/>
    </location>
</feature>
<evidence type="ECO:0000313" key="10">
    <source>
        <dbReference type="EMBL" id="MBU3827116.1"/>
    </source>
</evidence>
<dbReference type="Gene3D" id="3.30.70.1150">
    <property type="entry name" value="ACT-like. Chain A, domain 2"/>
    <property type="match status" value="1"/>
</dbReference>
<dbReference type="InterPro" id="IPR027271">
    <property type="entry name" value="Acetolactate_synth/TF_NikR_C"/>
</dbReference>
<dbReference type="GO" id="GO:0003984">
    <property type="term" value="F:acetolactate synthase activity"/>
    <property type="evidence" value="ECO:0007669"/>
    <property type="project" value="UniProtKB-UniRule"/>
</dbReference>
<dbReference type="InterPro" id="IPR045865">
    <property type="entry name" value="ACT-like_dom_sf"/>
</dbReference>
<comment type="catalytic activity">
    <reaction evidence="7 8">
        <text>2 pyruvate + H(+) = (2S)-2-acetolactate + CO2</text>
        <dbReference type="Rhea" id="RHEA:25249"/>
        <dbReference type="ChEBI" id="CHEBI:15361"/>
        <dbReference type="ChEBI" id="CHEBI:15378"/>
        <dbReference type="ChEBI" id="CHEBI:16526"/>
        <dbReference type="ChEBI" id="CHEBI:58476"/>
        <dbReference type="EC" id="2.2.1.6"/>
    </reaction>
</comment>
<dbReference type="InterPro" id="IPR019455">
    <property type="entry name" value="Acetolactate_synth_ssu_C"/>
</dbReference>
<protein>
    <recommendedName>
        <fullName evidence="8">Acetolactate synthase small subunit</fullName>
        <shortName evidence="8">AHAS</shortName>
        <shortName evidence="8">ALS</shortName>
        <ecNumber evidence="8">2.2.1.6</ecNumber>
    </recommendedName>
    <alternativeName>
        <fullName evidence="8">Acetohydroxy-acid synthase small subunit</fullName>
    </alternativeName>
</protein>
<evidence type="ECO:0000256" key="5">
    <source>
        <dbReference type="ARBA" id="ARBA00022605"/>
    </source>
</evidence>
<dbReference type="PANTHER" id="PTHR30239">
    <property type="entry name" value="ACETOLACTATE SYNTHASE SMALL SUBUNIT"/>
    <property type="match status" value="1"/>
</dbReference>
<dbReference type="InterPro" id="IPR004789">
    <property type="entry name" value="Acetalactate_synth_ssu"/>
</dbReference>
<dbReference type="Pfam" id="PF10369">
    <property type="entry name" value="ALS_ss_C"/>
    <property type="match status" value="1"/>
</dbReference>
<evidence type="ECO:0000256" key="3">
    <source>
        <dbReference type="ARBA" id="ARBA00006341"/>
    </source>
</evidence>
<dbReference type="Pfam" id="PF22629">
    <property type="entry name" value="ACT_AHAS_ss"/>
    <property type="match status" value="1"/>
</dbReference>
<dbReference type="EC" id="2.2.1.6" evidence="8"/>
<dbReference type="FunFam" id="3.30.70.260:FF:000001">
    <property type="entry name" value="Acetolactate synthase, small subunit"/>
    <property type="match status" value="1"/>
</dbReference>
<comment type="pathway">
    <text evidence="2 8">Amino-acid biosynthesis; L-valine biosynthesis; L-valine from pyruvate: step 1/4.</text>
</comment>
<comment type="function">
    <text evidence="8">Catalyzes the conversion of 2 pyruvate molecules into acetolactate in the first common step of the biosynthetic pathway of the branched-amino acids such as leucine, isoleucine, and valine.</text>
</comment>
<proteinExistence type="inferred from homology"/>
<dbReference type="PANTHER" id="PTHR30239:SF0">
    <property type="entry name" value="ACETOLACTATE SYNTHASE SMALL SUBUNIT 1, CHLOROPLASTIC"/>
    <property type="match status" value="1"/>
</dbReference>
<dbReference type="GO" id="GO:0005829">
    <property type="term" value="C:cytosol"/>
    <property type="evidence" value="ECO:0007669"/>
    <property type="project" value="TreeGrafter"/>
</dbReference>
<dbReference type="NCBIfam" id="NF008864">
    <property type="entry name" value="PRK11895.1"/>
    <property type="match status" value="1"/>
</dbReference>
<dbReference type="GO" id="GO:0009099">
    <property type="term" value="P:L-valine biosynthetic process"/>
    <property type="evidence" value="ECO:0007669"/>
    <property type="project" value="UniProtKB-UniRule"/>
</dbReference>
<evidence type="ECO:0000256" key="6">
    <source>
        <dbReference type="ARBA" id="ARBA00023304"/>
    </source>
</evidence>
<gene>
    <name evidence="10" type="primary">ilvN</name>
    <name evidence="10" type="ORF">IAA31_06470</name>
</gene>
<sequence>MRHVVSILIENEAGALSRVVGLFSQRGYNIESLTVAPTEDPTLSRCTILTLGDPDEAEQITKQLHKLVDVLRVSDYDEHNVGLERELVLMKMPTPNRQLREEIRSLCDIFKARIIDVTPELYTLEYVGSSAEVDNFIATLNKCTDVLETVRSGVLGIAKGNHYMHS</sequence>
<keyword evidence="8 10" id="KW-0808">Transferase</keyword>
<dbReference type="EMBL" id="JAHLFG010000070">
    <property type="protein sequence ID" value="MBU3827116.1"/>
    <property type="molecule type" value="Genomic_DNA"/>
</dbReference>
<evidence type="ECO:0000256" key="2">
    <source>
        <dbReference type="ARBA" id="ARBA00005025"/>
    </source>
</evidence>
<name>A0A9E2KPB0_9GAMM</name>
<evidence type="ECO:0000256" key="1">
    <source>
        <dbReference type="ARBA" id="ARBA00004974"/>
    </source>
</evidence>